<dbReference type="InterPro" id="IPR024344">
    <property type="entry name" value="MDMPI_metal-binding"/>
</dbReference>
<comment type="caution">
    <text evidence="3">The sequence shown here is derived from an EMBL/GenBank/DDBJ whole genome shotgun (WGS) entry which is preliminary data.</text>
</comment>
<dbReference type="GO" id="GO:0046872">
    <property type="term" value="F:metal ion binding"/>
    <property type="evidence" value="ECO:0007669"/>
    <property type="project" value="InterPro"/>
</dbReference>
<dbReference type="Pfam" id="PF07398">
    <property type="entry name" value="MDMPI_C"/>
    <property type="match status" value="1"/>
</dbReference>
<dbReference type="RefSeq" id="WP_116178535.1">
    <property type="nucleotide sequence ID" value="NZ_CP144375.1"/>
</dbReference>
<evidence type="ECO:0000259" key="2">
    <source>
        <dbReference type="Pfam" id="PF11716"/>
    </source>
</evidence>
<sequence>MNYATELLDQSDLFGSLIRGADLRGGVPTCPEWTFGQLAEHVGRGHRWAARIVRDGSYLDAGTIPDGVLPADTAEAVRWPWEGARILLDAVADAGLDTPVWTVLGPRPARWWVRRRLHETIVHRADATLARGLRFDVRPELAADAIDEWLGNAADEVFEEPLPLAMGVTMAVRITDAPHEWAVTGEAGGLWVRTGHRAGDLTVSGRAVDVLLALVRRLPADRAGVRVEGDPALWERWLAGTPL</sequence>
<keyword evidence="4" id="KW-1185">Reference proteome</keyword>
<dbReference type="SUPFAM" id="SSF109854">
    <property type="entry name" value="DinB/YfiT-like putative metalloenzymes"/>
    <property type="match status" value="1"/>
</dbReference>
<accession>A0A3E0H7U4</accession>
<feature type="domain" description="MDMPI C-terminal" evidence="1">
    <location>
        <begin position="140"/>
        <end position="236"/>
    </location>
</feature>
<dbReference type="EMBL" id="QUNO01000013">
    <property type="protein sequence ID" value="REH39174.1"/>
    <property type="molecule type" value="Genomic_DNA"/>
</dbReference>
<evidence type="ECO:0000259" key="1">
    <source>
        <dbReference type="Pfam" id="PF07398"/>
    </source>
</evidence>
<dbReference type="PANTHER" id="PTHR40758:SF1">
    <property type="entry name" value="CONSERVED PROTEIN"/>
    <property type="match status" value="1"/>
</dbReference>
<dbReference type="InterPro" id="IPR034660">
    <property type="entry name" value="DinB/YfiT-like"/>
</dbReference>
<organism evidence="3 4">
    <name type="scientific">Kutzneria buriramensis</name>
    <dbReference type="NCBI Taxonomy" id="1045776"/>
    <lineage>
        <taxon>Bacteria</taxon>
        <taxon>Bacillati</taxon>
        <taxon>Actinomycetota</taxon>
        <taxon>Actinomycetes</taxon>
        <taxon>Pseudonocardiales</taxon>
        <taxon>Pseudonocardiaceae</taxon>
        <taxon>Kutzneria</taxon>
    </lineage>
</organism>
<dbReference type="GO" id="GO:0005886">
    <property type="term" value="C:plasma membrane"/>
    <property type="evidence" value="ECO:0007669"/>
    <property type="project" value="TreeGrafter"/>
</dbReference>
<dbReference type="AlphaFoldDB" id="A0A3E0H7U4"/>
<evidence type="ECO:0000313" key="4">
    <source>
        <dbReference type="Proteomes" id="UP000256269"/>
    </source>
</evidence>
<reference evidence="3 4" key="1">
    <citation type="submission" date="2018-08" db="EMBL/GenBank/DDBJ databases">
        <title>Genomic Encyclopedia of Archaeal and Bacterial Type Strains, Phase II (KMG-II): from individual species to whole genera.</title>
        <authorList>
            <person name="Goeker M."/>
        </authorList>
    </citation>
    <scope>NUCLEOTIDE SEQUENCE [LARGE SCALE GENOMIC DNA]</scope>
    <source>
        <strain evidence="3 4">DSM 45791</strain>
    </source>
</reference>
<protein>
    <submittedName>
        <fullName evidence="3">Uncharacterized protein (TIGR03083 family)</fullName>
    </submittedName>
</protein>
<dbReference type="InterPro" id="IPR017517">
    <property type="entry name" value="Maleyloyr_isom"/>
</dbReference>
<proteinExistence type="predicted"/>
<name>A0A3E0H7U4_9PSEU</name>
<dbReference type="InterPro" id="IPR010872">
    <property type="entry name" value="MDMPI_C-term_domain"/>
</dbReference>
<gene>
    <name evidence="3" type="ORF">BCF44_11329</name>
</gene>
<dbReference type="NCBIfam" id="TIGR03083">
    <property type="entry name" value="maleylpyruvate isomerase family mycothiol-dependent enzyme"/>
    <property type="match status" value="1"/>
</dbReference>
<evidence type="ECO:0000313" key="3">
    <source>
        <dbReference type="EMBL" id="REH39174.1"/>
    </source>
</evidence>
<dbReference type="OrthoDB" id="3671213at2"/>
<feature type="domain" description="Mycothiol-dependent maleylpyruvate isomerase metal-binding" evidence="2">
    <location>
        <begin position="7"/>
        <end position="127"/>
    </location>
</feature>
<dbReference type="PANTHER" id="PTHR40758">
    <property type="entry name" value="CONSERVED PROTEIN"/>
    <property type="match status" value="1"/>
</dbReference>
<dbReference type="Proteomes" id="UP000256269">
    <property type="component" value="Unassembled WGS sequence"/>
</dbReference>
<dbReference type="Pfam" id="PF11716">
    <property type="entry name" value="MDMPI_N"/>
    <property type="match status" value="1"/>
</dbReference>